<keyword evidence="3" id="KW-1185">Reference proteome</keyword>
<accession>A0ABN9RDY5</accession>
<comment type="caution">
    <text evidence="1">The sequence shown here is derived from an EMBL/GenBank/DDBJ whole genome shotgun (WGS) entry which is preliminary data.</text>
</comment>
<name>A0ABN9RDY5_9DINO</name>
<dbReference type="EMBL" id="CAUYUJ010006114">
    <property type="protein sequence ID" value="CAK0816162.1"/>
    <property type="molecule type" value="Genomic_DNA"/>
</dbReference>
<evidence type="ECO:0000313" key="3">
    <source>
        <dbReference type="Proteomes" id="UP001189429"/>
    </source>
</evidence>
<protein>
    <submittedName>
        <fullName evidence="1">Uncharacterized protein</fullName>
    </submittedName>
</protein>
<organism evidence="1 3">
    <name type="scientific">Prorocentrum cordatum</name>
    <dbReference type="NCBI Taxonomy" id="2364126"/>
    <lineage>
        <taxon>Eukaryota</taxon>
        <taxon>Sar</taxon>
        <taxon>Alveolata</taxon>
        <taxon>Dinophyceae</taxon>
        <taxon>Prorocentrales</taxon>
        <taxon>Prorocentraceae</taxon>
        <taxon>Prorocentrum</taxon>
    </lineage>
</organism>
<gene>
    <name evidence="1" type="ORF">PCOR1329_LOCUS19207</name>
    <name evidence="2" type="ORF">PCOR1329_LOCUS54228</name>
</gene>
<dbReference type="Proteomes" id="UP001189429">
    <property type="component" value="Unassembled WGS sequence"/>
</dbReference>
<sequence>QVDHGESEGDEGKKVSKAKMLAAFLKDPNLGDTFMTMCQQLQYSEKVDCEEEWVSRKQLLDVYSESEAEEMINEQKII</sequence>
<reference evidence="1" key="1">
    <citation type="submission" date="2023-10" db="EMBL/GenBank/DDBJ databases">
        <authorList>
            <person name="Chen Y."/>
            <person name="Shah S."/>
            <person name="Dougan E. K."/>
            <person name="Thang M."/>
            <person name="Chan C."/>
        </authorList>
    </citation>
    <scope>NUCLEOTIDE SEQUENCE [LARGE SCALE GENOMIC DNA]</scope>
</reference>
<evidence type="ECO:0000313" key="2">
    <source>
        <dbReference type="EMBL" id="CAK0867240.1"/>
    </source>
</evidence>
<evidence type="ECO:0000313" key="1">
    <source>
        <dbReference type="EMBL" id="CAK0816162.1"/>
    </source>
</evidence>
<proteinExistence type="predicted"/>
<feature type="non-terminal residue" evidence="1">
    <location>
        <position position="78"/>
    </location>
</feature>
<dbReference type="EMBL" id="CAUYUJ010016622">
    <property type="protein sequence ID" value="CAK0867240.1"/>
    <property type="molecule type" value="Genomic_DNA"/>
</dbReference>
<feature type="non-terminal residue" evidence="1">
    <location>
        <position position="1"/>
    </location>
</feature>